<dbReference type="Pfam" id="PF00877">
    <property type="entry name" value="NLPC_P60"/>
    <property type="match status" value="1"/>
</dbReference>
<evidence type="ECO:0000256" key="1">
    <source>
        <dbReference type="ARBA" id="ARBA00007074"/>
    </source>
</evidence>
<sequence length="408" mass="44375">MAYTKCMRKSVDGAGKVFFAVPFFCFFLPLCVPLAAQQTVKNPSASELRSRVVAAAKQYVGVPYRYGGTNVSGMDCSGFIYTVAREAAGVQLPRTTTAMYSFCRIVPDKDKEIGDILFFKTVGSKISHAGFYIGNNQFIHAVSDGLNTGVIVSSLNQHSWKSVYAGCGQFLPPGKKRSNDTSETDPMLTARTDESPAAARGEPGEEGKRARVAAGKTARTASAEHNKEAAQNTTAASFFNNCAFDFSTQVGWNFYTVNSFLFNFRGVYMQAHARWTKWTVQPGFAAEIRIEPPMGMFQFPLLFTLSVPHGFRIYAGPVFTAGNVHLIGSDQIVSASIFPGTFGAGWQSPGVKIGRTELSFIQDIRWTVFNNLDNSALPPKESVVAGLVFSTGVCVTLKASDLLKQRSL</sequence>
<comment type="caution">
    <text evidence="7">The sequence shown here is derived from an EMBL/GenBank/DDBJ whole genome shotgun (WGS) entry which is preliminary data.</text>
</comment>
<feature type="region of interest" description="Disordered" evidence="5">
    <location>
        <begin position="174"/>
        <end position="227"/>
    </location>
</feature>
<dbReference type="SUPFAM" id="SSF54001">
    <property type="entry name" value="Cysteine proteinases"/>
    <property type="match status" value="1"/>
</dbReference>
<dbReference type="EMBL" id="AWVH01000044">
    <property type="protein sequence ID" value="ERJ91535.1"/>
    <property type="molecule type" value="Genomic_DNA"/>
</dbReference>
<evidence type="ECO:0000256" key="2">
    <source>
        <dbReference type="ARBA" id="ARBA00022670"/>
    </source>
</evidence>
<dbReference type="Proteomes" id="UP000016649">
    <property type="component" value="Unassembled WGS sequence"/>
</dbReference>
<dbReference type="InterPro" id="IPR000064">
    <property type="entry name" value="NLP_P60_dom"/>
</dbReference>
<dbReference type="InterPro" id="IPR051202">
    <property type="entry name" value="Peptidase_C40"/>
</dbReference>
<keyword evidence="4" id="KW-0788">Thiol protease</keyword>
<organism evidence="7 8">
    <name type="scientific">Treponema lecithinolyticum ATCC 700332</name>
    <dbReference type="NCBI Taxonomy" id="1321815"/>
    <lineage>
        <taxon>Bacteria</taxon>
        <taxon>Pseudomonadati</taxon>
        <taxon>Spirochaetota</taxon>
        <taxon>Spirochaetia</taxon>
        <taxon>Spirochaetales</taxon>
        <taxon>Treponemataceae</taxon>
        <taxon>Treponema</taxon>
    </lineage>
</organism>
<evidence type="ECO:0000259" key="6">
    <source>
        <dbReference type="PROSITE" id="PS51935"/>
    </source>
</evidence>
<dbReference type="Gene3D" id="3.90.1720.10">
    <property type="entry name" value="endopeptidase domain like (from Nostoc punctiforme)"/>
    <property type="match status" value="1"/>
</dbReference>
<evidence type="ECO:0000256" key="3">
    <source>
        <dbReference type="ARBA" id="ARBA00022801"/>
    </source>
</evidence>
<feature type="domain" description="NlpC/P60" evidence="6">
    <location>
        <begin position="46"/>
        <end position="171"/>
    </location>
</feature>
<keyword evidence="2" id="KW-0645">Protease</keyword>
<gene>
    <name evidence="7" type="ORF">HMPREF9193_01988</name>
</gene>
<reference evidence="7 8" key="1">
    <citation type="submission" date="2013-08" db="EMBL/GenBank/DDBJ databases">
        <authorList>
            <person name="Weinstock G."/>
            <person name="Sodergren E."/>
            <person name="Wylie T."/>
            <person name="Fulton L."/>
            <person name="Fulton R."/>
            <person name="Fronick C."/>
            <person name="O'Laughlin M."/>
            <person name="Godfrey J."/>
            <person name="Miner T."/>
            <person name="Herter B."/>
            <person name="Appelbaum E."/>
            <person name="Cordes M."/>
            <person name="Lek S."/>
            <person name="Wollam A."/>
            <person name="Pepin K.H."/>
            <person name="Palsikar V.B."/>
            <person name="Mitreva M."/>
            <person name="Wilson R.K."/>
        </authorList>
    </citation>
    <scope>NUCLEOTIDE SEQUENCE [LARGE SCALE GENOMIC DNA]</scope>
    <source>
        <strain evidence="7 8">ATCC 700332</strain>
    </source>
</reference>
<accession>A0ABN0NW01</accession>
<dbReference type="InterPro" id="IPR038765">
    <property type="entry name" value="Papain-like_cys_pep_sf"/>
</dbReference>
<dbReference type="PROSITE" id="PS51935">
    <property type="entry name" value="NLPC_P60"/>
    <property type="match status" value="1"/>
</dbReference>
<protein>
    <submittedName>
        <fullName evidence="7">NlpC/P60 family protein</fullName>
    </submittedName>
</protein>
<dbReference type="PANTHER" id="PTHR47053:SF1">
    <property type="entry name" value="MUREIN DD-ENDOPEPTIDASE MEPH-RELATED"/>
    <property type="match status" value="1"/>
</dbReference>
<comment type="similarity">
    <text evidence="1">Belongs to the peptidase C40 family.</text>
</comment>
<keyword evidence="3" id="KW-0378">Hydrolase</keyword>
<evidence type="ECO:0000313" key="7">
    <source>
        <dbReference type="EMBL" id="ERJ91535.1"/>
    </source>
</evidence>
<dbReference type="PANTHER" id="PTHR47053">
    <property type="entry name" value="MUREIN DD-ENDOPEPTIDASE MEPH-RELATED"/>
    <property type="match status" value="1"/>
</dbReference>
<evidence type="ECO:0000256" key="5">
    <source>
        <dbReference type="SAM" id="MobiDB-lite"/>
    </source>
</evidence>
<evidence type="ECO:0000256" key="4">
    <source>
        <dbReference type="ARBA" id="ARBA00022807"/>
    </source>
</evidence>
<name>A0ABN0NW01_TRELE</name>
<evidence type="ECO:0000313" key="8">
    <source>
        <dbReference type="Proteomes" id="UP000016649"/>
    </source>
</evidence>
<keyword evidence="8" id="KW-1185">Reference proteome</keyword>
<proteinExistence type="inferred from homology"/>